<accession>A0A2P2M4M2</accession>
<dbReference type="EMBL" id="GGEC01044684">
    <property type="protein sequence ID" value="MBX25168.1"/>
    <property type="molecule type" value="Transcribed_RNA"/>
</dbReference>
<reference evidence="1" key="1">
    <citation type="submission" date="2018-02" db="EMBL/GenBank/DDBJ databases">
        <title>Rhizophora mucronata_Transcriptome.</title>
        <authorList>
            <person name="Meera S.P."/>
            <person name="Sreeshan A."/>
            <person name="Augustine A."/>
        </authorList>
    </citation>
    <scope>NUCLEOTIDE SEQUENCE</scope>
    <source>
        <tissue evidence="1">Leaf</tissue>
    </source>
</reference>
<organism evidence="1">
    <name type="scientific">Rhizophora mucronata</name>
    <name type="common">Asiatic mangrove</name>
    <dbReference type="NCBI Taxonomy" id="61149"/>
    <lineage>
        <taxon>Eukaryota</taxon>
        <taxon>Viridiplantae</taxon>
        <taxon>Streptophyta</taxon>
        <taxon>Embryophyta</taxon>
        <taxon>Tracheophyta</taxon>
        <taxon>Spermatophyta</taxon>
        <taxon>Magnoliopsida</taxon>
        <taxon>eudicotyledons</taxon>
        <taxon>Gunneridae</taxon>
        <taxon>Pentapetalae</taxon>
        <taxon>rosids</taxon>
        <taxon>fabids</taxon>
        <taxon>Malpighiales</taxon>
        <taxon>Rhizophoraceae</taxon>
        <taxon>Rhizophora</taxon>
    </lineage>
</organism>
<proteinExistence type="predicted"/>
<sequence>MTKIAVKLKRWLKEEAIVPFFLCSFYFMPCVTSELGS</sequence>
<name>A0A2P2M4M2_RHIMU</name>
<dbReference type="AlphaFoldDB" id="A0A2P2M4M2"/>
<protein>
    <submittedName>
        <fullName evidence="1">Uncharacterized protein</fullName>
    </submittedName>
</protein>
<evidence type="ECO:0000313" key="1">
    <source>
        <dbReference type="EMBL" id="MBX25168.1"/>
    </source>
</evidence>